<reference evidence="4 5" key="1">
    <citation type="journal article" date="2015" name="Genome Biol. Evol.">
        <title>Phylogenomic analyses indicate that early fungi evolved digesting cell walls of algal ancestors of land plants.</title>
        <authorList>
            <person name="Chang Y."/>
            <person name="Wang S."/>
            <person name="Sekimoto S."/>
            <person name="Aerts A.L."/>
            <person name="Choi C."/>
            <person name="Clum A."/>
            <person name="LaButti K.M."/>
            <person name="Lindquist E.A."/>
            <person name="Yee Ngan C."/>
            <person name="Ohm R.A."/>
            <person name="Salamov A.A."/>
            <person name="Grigoriev I.V."/>
            <person name="Spatafora J.W."/>
            <person name="Berbee M.L."/>
        </authorList>
    </citation>
    <scope>NUCLEOTIDE SEQUENCE [LARGE SCALE GENOMIC DNA]</scope>
    <source>
        <strain evidence="4 5">NRRL 28638</strain>
    </source>
</reference>
<keyword evidence="2" id="KW-0479">Metal-binding</keyword>
<dbReference type="AlphaFoldDB" id="A0A137P531"/>
<dbReference type="GO" id="GO:0046872">
    <property type="term" value="F:metal ion binding"/>
    <property type="evidence" value="ECO:0007669"/>
    <property type="project" value="UniProtKB-KW"/>
</dbReference>
<dbReference type="Pfam" id="PF13359">
    <property type="entry name" value="DDE_Tnp_4"/>
    <property type="match status" value="1"/>
</dbReference>
<dbReference type="PROSITE" id="PS50013">
    <property type="entry name" value="CHROMO_2"/>
    <property type="match status" value="1"/>
</dbReference>
<dbReference type="OrthoDB" id="2393881at2759"/>
<dbReference type="InterPro" id="IPR027806">
    <property type="entry name" value="HARBI1_dom"/>
</dbReference>
<feature type="domain" description="Chromo" evidence="3">
    <location>
        <begin position="433"/>
        <end position="496"/>
    </location>
</feature>
<dbReference type="Gene3D" id="2.40.50.40">
    <property type="match status" value="1"/>
</dbReference>
<keyword evidence="5" id="KW-1185">Reference proteome</keyword>
<evidence type="ECO:0000256" key="2">
    <source>
        <dbReference type="ARBA" id="ARBA00022723"/>
    </source>
</evidence>
<protein>
    <recommendedName>
        <fullName evidence="3">Chromo domain-containing protein</fullName>
    </recommendedName>
</protein>
<sequence length="551" mass="64202">MGTNDIKKLEKIYNFELEKIKDCHWQFINNGWNKFTSTKRHRNSPYKTYTESKMGDIRKYLNKKLGVLPVYYFLEHILKVDVDLPGPLKHIDKGLLLLFALVTGRSCREMGEFIPPASFSKLQSKFYTSRGEIFEKDIDYRLINMFSSPEFRRISAILNNPQELNSITAIVDGYDWSVTSLEDITDYGERARYSRKLGKPGFRTQFVISRDNIILQVSESEPCNLLGDNSMLLKMNVGKTLSSIDVLGTDGGYFYNEQLGLKKEQFRKPYRKTNEKLTAEEASYRDNFNKSFSAFRGRIETNFRDINQQFKFLDKINRSREPDINRLNMKVKICAILRNIFIFQKLYNIEVPPENGAWLDENFNFYEEKAVLIPPENSDGAGYFEFDQNLNLTFLANYKIEEETGKVCLKETTLEQILNNNKDIDTSQKEERHNINKILTHKTTVGGTIQYYISWKGFGTSANRWVDESDIDKDPVCKYLKHRYYKLNKQPPENSAYYKEIVGQVDLLKYIASLCKDEKRLMEVCAVYSGELFKPGKKRTRSTHSTSSKSM</sequence>
<dbReference type="SMART" id="SM00298">
    <property type="entry name" value="CHROMO"/>
    <property type="match status" value="1"/>
</dbReference>
<gene>
    <name evidence="4" type="ORF">CONCODRAFT_171025</name>
</gene>
<comment type="cofactor">
    <cofactor evidence="1">
        <name>a divalent metal cation</name>
        <dbReference type="ChEBI" id="CHEBI:60240"/>
    </cofactor>
</comment>
<dbReference type="STRING" id="796925.A0A137P531"/>
<dbReference type="EMBL" id="KQ964512">
    <property type="protein sequence ID" value="KXN70116.1"/>
    <property type="molecule type" value="Genomic_DNA"/>
</dbReference>
<accession>A0A137P531</accession>
<evidence type="ECO:0000256" key="1">
    <source>
        <dbReference type="ARBA" id="ARBA00001968"/>
    </source>
</evidence>
<evidence type="ECO:0000259" key="3">
    <source>
        <dbReference type="PROSITE" id="PS50013"/>
    </source>
</evidence>
<dbReference type="InterPro" id="IPR000953">
    <property type="entry name" value="Chromo/chromo_shadow_dom"/>
</dbReference>
<dbReference type="SUPFAM" id="SSF54160">
    <property type="entry name" value="Chromo domain-like"/>
    <property type="match status" value="1"/>
</dbReference>
<evidence type="ECO:0000313" key="4">
    <source>
        <dbReference type="EMBL" id="KXN70116.1"/>
    </source>
</evidence>
<dbReference type="Proteomes" id="UP000070444">
    <property type="component" value="Unassembled WGS sequence"/>
</dbReference>
<proteinExistence type="predicted"/>
<organism evidence="4 5">
    <name type="scientific">Conidiobolus coronatus (strain ATCC 28846 / CBS 209.66 / NRRL 28638)</name>
    <name type="common">Delacroixia coronata</name>
    <dbReference type="NCBI Taxonomy" id="796925"/>
    <lineage>
        <taxon>Eukaryota</taxon>
        <taxon>Fungi</taxon>
        <taxon>Fungi incertae sedis</taxon>
        <taxon>Zoopagomycota</taxon>
        <taxon>Entomophthoromycotina</taxon>
        <taxon>Entomophthoromycetes</taxon>
        <taxon>Entomophthorales</taxon>
        <taxon>Ancylistaceae</taxon>
        <taxon>Conidiobolus</taxon>
    </lineage>
</organism>
<evidence type="ECO:0000313" key="5">
    <source>
        <dbReference type="Proteomes" id="UP000070444"/>
    </source>
</evidence>
<dbReference type="InterPro" id="IPR016197">
    <property type="entry name" value="Chromo-like_dom_sf"/>
</dbReference>
<dbReference type="InterPro" id="IPR023780">
    <property type="entry name" value="Chromo_domain"/>
</dbReference>
<dbReference type="Pfam" id="PF00385">
    <property type="entry name" value="Chromo"/>
    <property type="match status" value="1"/>
</dbReference>
<name>A0A137P531_CONC2</name>